<proteinExistence type="predicted"/>
<dbReference type="EMBL" id="KF793263">
    <property type="protein sequence ID" value="AHJ80490.1"/>
    <property type="molecule type" value="Genomic_DNA"/>
</dbReference>
<protein>
    <submittedName>
        <fullName evidence="1">Uncharacterized protein</fullName>
    </submittedName>
</protein>
<accession>A0A023JM08</accession>
<organism evidence="1">
    <name type="scientific">Klebsiella pneumoniae subsp. pneumoniae</name>
    <dbReference type="NCBI Taxonomy" id="72407"/>
    <lineage>
        <taxon>Bacteria</taxon>
        <taxon>Pseudomonadati</taxon>
        <taxon>Pseudomonadota</taxon>
        <taxon>Gammaproteobacteria</taxon>
        <taxon>Enterobacterales</taxon>
        <taxon>Enterobacteriaceae</taxon>
        <taxon>Klebsiella/Raoultella group</taxon>
        <taxon>Klebsiella</taxon>
        <taxon>Klebsiella pneumoniae complex</taxon>
    </lineage>
</organism>
<reference evidence="1" key="1">
    <citation type="journal article" date="2014" name="Antimicrob. Agents Chemother.">
        <title>Multiplex PCR for Identification of Two Capsular Types in Epidemic KPC-Producing Klebsiella pneumoniae Sequence Type 258 Strains.</title>
        <authorList>
            <person name="Chen L."/>
            <person name="Chavda K.D."/>
            <person name="Findlay J."/>
            <person name="Peirano G."/>
            <person name="Hopkins K."/>
            <person name="Pitout J.D."/>
            <person name="Bonomo R.A."/>
            <person name="Woodford N."/>
            <person name="DeLeo F.R."/>
            <person name="Kreiswirth B.N."/>
        </authorList>
    </citation>
    <scope>NUCLEOTIDE SEQUENCE</scope>
    <source>
        <strain evidence="1">BK30660</strain>
    </source>
</reference>
<sequence>MFDDHSVFNMFPESTLCDIECMYNILLSYCKI</sequence>
<evidence type="ECO:0000313" key="1">
    <source>
        <dbReference type="EMBL" id="AHJ80490.1"/>
    </source>
</evidence>
<dbReference type="AlphaFoldDB" id="A0A023JM08"/>
<name>A0A023JM08_KLEPN</name>